<feature type="region of interest" description="Disordered" evidence="1">
    <location>
        <begin position="100"/>
        <end position="142"/>
    </location>
</feature>
<evidence type="ECO:0000313" key="3">
    <source>
        <dbReference type="Proteomes" id="UP001148786"/>
    </source>
</evidence>
<organism evidence="2 3">
    <name type="scientific">Agrocybe chaxingu</name>
    <dbReference type="NCBI Taxonomy" id="84603"/>
    <lineage>
        <taxon>Eukaryota</taxon>
        <taxon>Fungi</taxon>
        <taxon>Dikarya</taxon>
        <taxon>Basidiomycota</taxon>
        <taxon>Agaricomycotina</taxon>
        <taxon>Agaricomycetes</taxon>
        <taxon>Agaricomycetidae</taxon>
        <taxon>Agaricales</taxon>
        <taxon>Agaricineae</taxon>
        <taxon>Strophariaceae</taxon>
        <taxon>Agrocybe</taxon>
    </lineage>
</organism>
<dbReference type="OrthoDB" id="39175at2759"/>
<reference evidence="2" key="1">
    <citation type="submission" date="2022-07" db="EMBL/GenBank/DDBJ databases">
        <title>Genome Sequence of Agrocybe chaxingu.</title>
        <authorList>
            <person name="Buettner E."/>
        </authorList>
    </citation>
    <scope>NUCLEOTIDE SEQUENCE</scope>
    <source>
        <strain evidence="2">MP-N11</strain>
    </source>
</reference>
<keyword evidence="3" id="KW-1185">Reference proteome</keyword>
<feature type="compositionally biased region" description="Low complexity" evidence="1">
    <location>
        <begin position="8"/>
        <end position="23"/>
    </location>
</feature>
<protein>
    <submittedName>
        <fullName evidence="2">Uncharacterized protein</fullName>
    </submittedName>
</protein>
<feature type="region of interest" description="Disordered" evidence="1">
    <location>
        <begin position="1"/>
        <end position="32"/>
    </location>
</feature>
<sequence>MAVPPSPSMTSALSVSPSSSRCPSPVPSDADFDPVISKREYLLAQIRQKDAIIESLLKQLHNPYLATPLSIASYRMATSPSDQNNRNVLAWLDRLQSSVRDAGNNKGTPYAFSELRNIDGIEDDSDNESEKKRGNGVPRDDG</sequence>
<evidence type="ECO:0000313" key="2">
    <source>
        <dbReference type="EMBL" id="KAJ3485890.1"/>
    </source>
</evidence>
<dbReference type="Proteomes" id="UP001148786">
    <property type="component" value="Unassembled WGS sequence"/>
</dbReference>
<gene>
    <name evidence="2" type="ORF">NLJ89_g11859</name>
</gene>
<comment type="caution">
    <text evidence="2">The sequence shown here is derived from an EMBL/GenBank/DDBJ whole genome shotgun (WGS) entry which is preliminary data.</text>
</comment>
<accession>A0A9W8MR81</accession>
<dbReference type="AlphaFoldDB" id="A0A9W8MR81"/>
<proteinExistence type="predicted"/>
<dbReference type="EMBL" id="JANKHO010003137">
    <property type="protein sequence ID" value="KAJ3485890.1"/>
    <property type="molecule type" value="Genomic_DNA"/>
</dbReference>
<name>A0A9W8MR81_9AGAR</name>
<feature type="compositionally biased region" description="Basic and acidic residues" evidence="1">
    <location>
        <begin position="128"/>
        <end position="142"/>
    </location>
</feature>
<evidence type="ECO:0000256" key="1">
    <source>
        <dbReference type="SAM" id="MobiDB-lite"/>
    </source>
</evidence>